<dbReference type="Pfam" id="PF24681">
    <property type="entry name" value="Kelch_KLHDC2_KLHL20_DRC7"/>
    <property type="match status" value="1"/>
</dbReference>
<dbReference type="InterPro" id="IPR015915">
    <property type="entry name" value="Kelch-typ_b-propeller"/>
</dbReference>
<dbReference type="Gene3D" id="2.120.10.80">
    <property type="entry name" value="Kelch-type beta propeller"/>
    <property type="match status" value="1"/>
</dbReference>
<sequence length="604" mass="69233">VFSGLKDMYFSESLCDVTIQAEGDRFLCHRVVLASVSPYFRALFMSPMKEAELGEVCLSDVPSSVLQLILHYIYTGEVDLTMDNVEELFIVSGRLQITAMQDSCSRYLAMRIDNENCLWIYSLAHSHNQRILLEETMNHIVWNLNSLSKREDFFHLEMEELVNILSSDDLMFSSELAVYDLARCWWEFHTQRDELLPPELLKAIRVPLLTPDELEKVSRDIPSNDSPLQPPTGIRLRQGMFEERIVCLDSRSFDTAGPEETFHFNAYDPTTESWERLPFCGRFEQTGIVAVGCNLYVSGGYREEGSPSNALHVYDSLLNEWKELPSMTHPRASHGFLAYRNVLYAFGGCNNNELTDSVECFNVLDDSWRDLSSMPKALHSFASAVLKGRLFAIGGMARKDIDPMHYPGFHIYDILTDTWGQFPLPMVFSAAGAVTLRDKVYIIATCKPRHDDLNAYPAYDANSPYEDYEAYLMYNEEPNTICRSFCMDHLGRICHSRIPPVLESTSYSAVIRWMHRIYILGGSDAHYMSIFGIFYWSPGEPRWTLCKKDVPFLITDFGHDTLRVPLKHLSPLISGRRLNYQFRRDLGMKNYEVGGRESCGRGLF</sequence>
<dbReference type="PROSITE" id="PS50097">
    <property type="entry name" value="BTB"/>
    <property type="match status" value="1"/>
</dbReference>
<dbReference type="InterPro" id="IPR011705">
    <property type="entry name" value="BACK"/>
</dbReference>
<dbReference type="InterPro" id="IPR006652">
    <property type="entry name" value="Kelch_1"/>
</dbReference>
<dbReference type="OrthoDB" id="6482909at2759"/>
<dbReference type="SUPFAM" id="SSF54695">
    <property type="entry name" value="POZ domain"/>
    <property type="match status" value="1"/>
</dbReference>
<dbReference type="SMART" id="SM00612">
    <property type="entry name" value="Kelch"/>
    <property type="match status" value="3"/>
</dbReference>
<dbReference type="Pfam" id="PF07707">
    <property type="entry name" value="BACK"/>
    <property type="match status" value="1"/>
</dbReference>
<protein>
    <recommendedName>
        <fullName evidence="3">BTB domain-containing protein</fullName>
    </recommendedName>
</protein>
<dbReference type="SMART" id="SM00225">
    <property type="entry name" value="BTB"/>
    <property type="match status" value="1"/>
</dbReference>
<dbReference type="PANTHER" id="PTHR45632:SF5">
    <property type="entry name" value="KELCH-LIKE PROTEIN 22"/>
    <property type="match status" value="1"/>
</dbReference>
<dbReference type="SUPFAM" id="SSF117281">
    <property type="entry name" value="Kelch motif"/>
    <property type="match status" value="1"/>
</dbReference>
<evidence type="ECO:0000259" key="3">
    <source>
        <dbReference type="PROSITE" id="PS50097"/>
    </source>
</evidence>
<reference evidence="5" key="1">
    <citation type="journal article" date="2017" name="Nat. Commun.">
        <title>The North American bullfrog draft genome provides insight into hormonal regulation of long noncoding RNA.</title>
        <authorList>
            <person name="Hammond S.A."/>
            <person name="Warren R.L."/>
            <person name="Vandervalk B.P."/>
            <person name="Kucuk E."/>
            <person name="Khan H."/>
            <person name="Gibb E.A."/>
            <person name="Pandoh P."/>
            <person name="Kirk H."/>
            <person name="Zhao Y."/>
            <person name="Jones M."/>
            <person name="Mungall A.J."/>
            <person name="Coope R."/>
            <person name="Pleasance S."/>
            <person name="Moore R.A."/>
            <person name="Holt R.A."/>
            <person name="Round J.M."/>
            <person name="Ohora S."/>
            <person name="Walle B.V."/>
            <person name="Veldhoen N."/>
            <person name="Helbing C.C."/>
            <person name="Birol I."/>
        </authorList>
    </citation>
    <scope>NUCLEOTIDE SEQUENCE [LARGE SCALE GENOMIC DNA]</scope>
</reference>
<proteinExistence type="predicted"/>
<feature type="domain" description="BTB" evidence="3">
    <location>
        <begin position="15"/>
        <end position="82"/>
    </location>
</feature>
<dbReference type="Gene3D" id="3.30.710.10">
    <property type="entry name" value="Potassium Channel Kv1.1, Chain A"/>
    <property type="match status" value="1"/>
</dbReference>
<evidence type="ECO:0000256" key="2">
    <source>
        <dbReference type="ARBA" id="ARBA00022737"/>
    </source>
</evidence>
<dbReference type="Pfam" id="PF00651">
    <property type="entry name" value="BTB"/>
    <property type="match status" value="1"/>
</dbReference>
<evidence type="ECO:0000313" key="4">
    <source>
        <dbReference type="EMBL" id="PIO14492.1"/>
    </source>
</evidence>
<name>A0A2G9QFU9_AQUCT</name>
<gene>
    <name evidence="4" type="ORF">AB205_0070520</name>
</gene>
<dbReference type="SMART" id="SM00875">
    <property type="entry name" value="BACK"/>
    <property type="match status" value="1"/>
</dbReference>
<dbReference type="Proteomes" id="UP000228934">
    <property type="component" value="Unassembled WGS sequence"/>
</dbReference>
<evidence type="ECO:0000313" key="5">
    <source>
        <dbReference type="Proteomes" id="UP000228934"/>
    </source>
</evidence>
<dbReference type="AlphaFoldDB" id="A0A2G9QFU9"/>
<keyword evidence="2" id="KW-0677">Repeat</keyword>
<feature type="non-terminal residue" evidence="4">
    <location>
        <position position="1"/>
    </location>
</feature>
<dbReference type="Gene3D" id="1.25.40.420">
    <property type="match status" value="1"/>
</dbReference>
<dbReference type="PANTHER" id="PTHR45632">
    <property type="entry name" value="LD33804P"/>
    <property type="match status" value="1"/>
</dbReference>
<keyword evidence="5" id="KW-1185">Reference proteome</keyword>
<accession>A0A2G9QFU9</accession>
<evidence type="ECO:0000256" key="1">
    <source>
        <dbReference type="ARBA" id="ARBA00022441"/>
    </source>
</evidence>
<dbReference type="InterPro" id="IPR011333">
    <property type="entry name" value="SKP1/BTB/POZ_sf"/>
</dbReference>
<dbReference type="InterPro" id="IPR000210">
    <property type="entry name" value="BTB/POZ_dom"/>
</dbReference>
<organism evidence="4 5">
    <name type="scientific">Aquarana catesbeiana</name>
    <name type="common">American bullfrog</name>
    <name type="synonym">Rana catesbeiana</name>
    <dbReference type="NCBI Taxonomy" id="8400"/>
    <lineage>
        <taxon>Eukaryota</taxon>
        <taxon>Metazoa</taxon>
        <taxon>Chordata</taxon>
        <taxon>Craniata</taxon>
        <taxon>Vertebrata</taxon>
        <taxon>Euteleostomi</taxon>
        <taxon>Amphibia</taxon>
        <taxon>Batrachia</taxon>
        <taxon>Anura</taxon>
        <taxon>Neobatrachia</taxon>
        <taxon>Ranoidea</taxon>
        <taxon>Ranidae</taxon>
        <taxon>Aquarana</taxon>
    </lineage>
</organism>
<keyword evidence="1" id="KW-0880">Kelch repeat</keyword>
<dbReference type="EMBL" id="KV987912">
    <property type="protein sequence ID" value="PIO14492.1"/>
    <property type="molecule type" value="Genomic_DNA"/>
</dbReference>